<reference evidence="10" key="1">
    <citation type="submission" date="2020-11" db="EMBL/GenBank/DDBJ databases">
        <title>Sequencing the genomes of 1000 actinobacteria strains.</title>
        <authorList>
            <person name="Klenk H.-P."/>
        </authorList>
    </citation>
    <scope>NUCLEOTIDE SEQUENCE</scope>
    <source>
        <strain evidence="10">DSM 43175</strain>
    </source>
</reference>
<feature type="transmembrane region" description="Helical" evidence="8">
    <location>
        <begin position="532"/>
        <end position="550"/>
    </location>
</feature>
<feature type="transmembrane region" description="Helical" evidence="8">
    <location>
        <begin position="132"/>
        <end position="152"/>
    </location>
</feature>
<evidence type="ECO:0000256" key="1">
    <source>
        <dbReference type="ARBA" id="ARBA00004651"/>
    </source>
</evidence>
<sequence>MLRAREAYARIRGQAAPFYGLAAAIAMGVPLLAGALTGHAAQGSMIALGAYLVVLRAPEGPYGARARNLASAILVVAFGATIGGVLSDHPWGAVVVVPLVVALGTAVPWIGATAGLAVLLTAIRPVTGDATYGGFLELLGGLLAAALLLAPWPARRLRPLRTTLAEAAGAVAEALDAVAEDIGGPGGPDGPGDTDALNALDTLEHVDPHLAPAARKPDWDAASLAASRALTAARATSGFYRSGRDRREPTRPERLIDALSRVLQETIALRSLIEAVRRNPPEREWELEARVAIAALAARVRLLAGAIESGGEAPFGTTESAALRRLGRQSEMLRRAGLAGDEDLVAVALVVQIRRSAERIAGGIDTARRVVAGGIRIGFGPPRLPPDAAGPVTTWERLGRAVRTRSPTFREVGRVGLVALLAMALATALKLPHGHWLTITAMVSLRGSYGQTIEQLVQRVVGTAVGSVIAAVLLTLAPGQVSVAIIVAVLSLTAFALRTVNFTYWMVLLTPLAMMLLDFSVPSDWVTAGERIVLTLAGAALAFAGVRLLWPTGHAENLPPRLDRMLSLHADLTRSAAAVVEGRIERLSHEEILAAEEAAEKVTEVRERLAHERLSDDERIARLDAAVAAAHRIRDHLIAIGRMTREQEVDAGPLPEILDRLGDRLEEAADALEEPASRSGATGAPSPSERLDEEFSDLDTHLSALARRRREEIEKGVHIEEFTPLRHALLQVSGTHFAVRSLRGDTETLIENSQAALNP</sequence>
<organism evidence="10 11">
    <name type="scientific">Actinomadura viridis</name>
    <dbReference type="NCBI Taxonomy" id="58110"/>
    <lineage>
        <taxon>Bacteria</taxon>
        <taxon>Bacillati</taxon>
        <taxon>Actinomycetota</taxon>
        <taxon>Actinomycetes</taxon>
        <taxon>Streptosporangiales</taxon>
        <taxon>Thermomonosporaceae</taxon>
        <taxon>Actinomadura</taxon>
    </lineage>
</organism>
<accession>A0A931DS60</accession>
<name>A0A931DS60_9ACTN</name>
<keyword evidence="3 8" id="KW-0812">Transmembrane</keyword>
<comment type="similarity">
    <text evidence="6">Belongs to the YccS/YhfK family.</text>
</comment>
<feature type="transmembrane region" description="Helical" evidence="8">
    <location>
        <begin position="93"/>
        <end position="120"/>
    </location>
</feature>
<dbReference type="PANTHER" id="PTHR30509:SF9">
    <property type="entry name" value="MULTIDRUG RESISTANCE PROTEIN MDTO"/>
    <property type="match status" value="1"/>
</dbReference>
<feature type="transmembrane region" description="Helical" evidence="8">
    <location>
        <begin position="66"/>
        <end position="86"/>
    </location>
</feature>
<feature type="transmembrane region" description="Helical" evidence="8">
    <location>
        <begin position="21"/>
        <end position="54"/>
    </location>
</feature>
<keyword evidence="5 8" id="KW-0472">Membrane</keyword>
<proteinExistence type="inferred from homology"/>
<dbReference type="Proteomes" id="UP000614047">
    <property type="component" value="Unassembled WGS sequence"/>
</dbReference>
<keyword evidence="2" id="KW-1003">Cell membrane</keyword>
<dbReference type="RefSeq" id="WP_197014629.1">
    <property type="nucleotide sequence ID" value="NZ_BAABES010000012.1"/>
</dbReference>
<evidence type="ECO:0000256" key="3">
    <source>
        <dbReference type="ARBA" id="ARBA00022692"/>
    </source>
</evidence>
<evidence type="ECO:0000256" key="4">
    <source>
        <dbReference type="ARBA" id="ARBA00022989"/>
    </source>
</evidence>
<feature type="domain" description="Integral membrane bound transporter" evidence="9">
    <location>
        <begin position="421"/>
        <end position="544"/>
    </location>
</feature>
<evidence type="ECO:0000313" key="11">
    <source>
        <dbReference type="Proteomes" id="UP000614047"/>
    </source>
</evidence>
<evidence type="ECO:0000313" key="10">
    <source>
        <dbReference type="EMBL" id="MBG6092445.1"/>
    </source>
</evidence>
<evidence type="ECO:0000256" key="2">
    <source>
        <dbReference type="ARBA" id="ARBA00022475"/>
    </source>
</evidence>
<evidence type="ECO:0000259" key="9">
    <source>
        <dbReference type="Pfam" id="PF13515"/>
    </source>
</evidence>
<dbReference type="AlphaFoldDB" id="A0A931DS60"/>
<dbReference type="GO" id="GO:0005886">
    <property type="term" value="C:plasma membrane"/>
    <property type="evidence" value="ECO:0007669"/>
    <property type="project" value="UniProtKB-SubCell"/>
</dbReference>
<keyword evidence="4 8" id="KW-1133">Transmembrane helix</keyword>
<evidence type="ECO:0000256" key="6">
    <source>
        <dbReference type="ARBA" id="ARBA00043993"/>
    </source>
</evidence>
<dbReference type="PANTHER" id="PTHR30509">
    <property type="entry name" value="P-HYDROXYBENZOIC ACID EFFLUX PUMP SUBUNIT-RELATED"/>
    <property type="match status" value="1"/>
</dbReference>
<evidence type="ECO:0000256" key="7">
    <source>
        <dbReference type="SAM" id="MobiDB-lite"/>
    </source>
</evidence>
<feature type="transmembrane region" description="Helical" evidence="8">
    <location>
        <begin position="415"/>
        <end position="436"/>
    </location>
</feature>
<dbReference type="EMBL" id="JADOUA010000001">
    <property type="protein sequence ID" value="MBG6092445.1"/>
    <property type="molecule type" value="Genomic_DNA"/>
</dbReference>
<evidence type="ECO:0000256" key="5">
    <source>
        <dbReference type="ARBA" id="ARBA00023136"/>
    </source>
</evidence>
<gene>
    <name evidence="10" type="ORF">IW256_006558</name>
</gene>
<evidence type="ECO:0000256" key="8">
    <source>
        <dbReference type="SAM" id="Phobius"/>
    </source>
</evidence>
<comment type="caution">
    <text evidence="10">The sequence shown here is derived from an EMBL/GenBank/DDBJ whole genome shotgun (WGS) entry which is preliminary data.</text>
</comment>
<dbReference type="Pfam" id="PF13515">
    <property type="entry name" value="FUSC_2"/>
    <property type="match status" value="1"/>
</dbReference>
<keyword evidence="11" id="KW-1185">Reference proteome</keyword>
<dbReference type="InterPro" id="IPR049453">
    <property type="entry name" value="Memb_transporter_dom"/>
</dbReference>
<feature type="region of interest" description="Disordered" evidence="7">
    <location>
        <begin position="671"/>
        <end position="695"/>
    </location>
</feature>
<comment type="subcellular location">
    <subcellularLocation>
        <location evidence="1">Cell membrane</location>
        <topology evidence="1">Multi-pass membrane protein</topology>
    </subcellularLocation>
</comment>
<feature type="transmembrane region" description="Helical" evidence="8">
    <location>
        <begin position="503"/>
        <end position="520"/>
    </location>
</feature>
<protein>
    <submittedName>
        <fullName evidence="10">Membrane protein YccC</fullName>
    </submittedName>
</protein>